<dbReference type="WBParaSite" id="ECPE_0000808801-mRNA-1">
    <property type="protein sequence ID" value="ECPE_0000808801-mRNA-1"/>
    <property type="gene ID" value="ECPE_0000808801"/>
</dbReference>
<dbReference type="OrthoDB" id="6247709at2759"/>
<name>A0A183AM81_9TREM</name>
<dbReference type="Proteomes" id="UP000272942">
    <property type="component" value="Unassembled WGS sequence"/>
</dbReference>
<evidence type="ECO:0000313" key="1">
    <source>
        <dbReference type="EMBL" id="VDP82703.1"/>
    </source>
</evidence>
<dbReference type="EMBL" id="UZAN01045484">
    <property type="protein sequence ID" value="VDP82703.1"/>
    <property type="molecule type" value="Genomic_DNA"/>
</dbReference>
<reference evidence="1 2" key="2">
    <citation type="submission" date="2018-11" db="EMBL/GenBank/DDBJ databases">
        <authorList>
            <consortium name="Pathogen Informatics"/>
        </authorList>
    </citation>
    <scope>NUCLEOTIDE SEQUENCE [LARGE SCALE GENOMIC DNA]</scope>
    <source>
        <strain evidence="1 2">Egypt</strain>
    </source>
</reference>
<protein>
    <submittedName>
        <fullName evidence="3">DUF3109 family protein</fullName>
    </submittedName>
</protein>
<keyword evidence="2" id="KW-1185">Reference proteome</keyword>
<gene>
    <name evidence="1" type="ORF">ECPE_LOCUS8068</name>
</gene>
<proteinExistence type="predicted"/>
<evidence type="ECO:0000313" key="2">
    <source>
        <dbReference type="Proteomes" id="UP000272942"/>
    </source>
</evidence>
<evidence type="ECO:0000313" key="3">
    <source>
        <dbReference type="WBParaSite" id="ECPE_0000808801-mRNA-1"/>
    </source>
</evidence>
<sequence>MNKTRLTNLAFDINNCRFACAIRRECRGIEFVKGVSCTLIMEKVGLSSETYLGVTVETKAEECDGQVIEPYPYREAVVYLENKYGF</sequence>
<accession>A0A183AM81</accession>
<dbReference type="AlphaFoldDB" id="A0A183AM81"/>
<organism evidence="3">
    <name type="scientific">Echinostoma caproni</name>
    <dbReference type="NCBI Taxonomy" id="27848"/>
    <lineage>
        <taxon>Eukaryota</taxon>
        <taxon>Metazoa</taxon>
        <taxon>Spiralia</taxon>
        <taxon>Lophotrochozoa</taxon>
        <taxon>Platyhelminthes</taxon>
        <taxon>Trematoda</taxon>
        <taxon>Digenea</taxon>
        <taxon>Plagiorchiida</taxon>
        <taxon>Echinostomata</taxon>
        <taxon>Echinostomatoidea</taxon>
        <taxon>Echinostomatidae</taxon>
        <taxon>Echinostoma</taxon>
    </lineage>
</organism>
<reference evidence="3" key="1">
    <citation type="submission" date="2016-06" db="UniProtKB">
        <authorList>
            <consortium name="WormBaseParasite"/>
        </authorList>
    </citation>
    <scope>IDENTIFICATION</scope>
</reference>